<protein>
    <recommendedName>
        <fullName evidence="2">Nucleotide-diphospho-sugar transferase domain-containing protein</fullName>
    </recommendedName>
</protein>
<organism evidence="3 4">
    <name type="scientific">Pelagomonas calceolata</name>
    <dbReference type="NCBI Taxonomy" id="35677"/>
    <lineage>
        <taxon>Eukaryota</taxon>
        <taxon>Sar</taxon>
        <taxon>Stramenopiles</taxon>
        <taxon>Ochrophyta</taxon>
        <taxon>Pelagophyceae</taxon>
        <taxon>Pelagomonadales</taxon>
        <taxon>Pelagomonadaceae</taxon>
        <taxon>Pelagomonas</taxon>
    </lineage>
</organism>
<comment type="caution">
    <text evidence="3">The sequence shown here is derived from an EMBL/GenBank/DDBJ whole genome shotgun (WGS) entry which is preliminary data.</text>
</comment>
<name>A0A8J2SDY2_9STRA</name>
<dbReference type="EMBL" id="CAKKNE010000001">
    <property type="protein sequence ID" value="CAH0365834.1"/>
    <property type="molecule type" value="Genomic_DNA"/>
</dbReference>
<dbReference type="SUPFAM" id="SSF53448">
    <property type="entry name" value="Nucleotide-diphospho-sugar transferases"/>
    <property type="match status" value="1"/>
</dbReference>
<evidence type="ECO:0000313" key="4">
    <source>
        <dbReference type="Proteomes" id="UP000789595"/>
    </source>
</evidence>
<accession>A0A8J2SDY2</accession>
<gene>
    <name evidence="3" type="ORF">PECAL_1P22930</name>
</gene>
<dbReference type="Gene3D" id="3.90.550.10">
    <property type="entry name" value="Spore Coat Polysaccharide Biosynthesis Protein SpsA, Chain A"/>
    <property type="match status" value="1"/>
</dbReference>
<dbReference type="AlphaFoldDB" id="A0A8J2SDY2"/>
<dbReference type="Proteomes" id="UP000789595">
    <property type="component" value="Unassembled WGS sequence"/>
</dbReference>
<evidence type="ECO:0000259" key="2">
    <source>
        <dbReference type="Pfam" id="PF03407"/>
    </source>
</evidence>
<feature type="domain" description="Nucleotide-diphospho-sugar transferase" evidence="2">
    <location>
        <begin position="69"/>
        <end position="169"/>
    </location>
</feature>
<dbReference type="OrthoDB" id="444225at2759"/>
<dbReference type="InterPro" id="IPR005069">
    <property type="entry name" value="Nucl-diP-sugar_transferase"/>
</dbReference>
<reference evidence="3" key="1">
    <citation type="submission" date="2021-11" db="EMBL/GenBank/DDBJ databases">
        <authorList>
            <consortium name="Genoscope - CEA"/>
            <person name="William W."/>
        </authorList>
    </citation>
    <scope>NUCLEOTIDE SEQUENCE</scope>
</reference>
<dbReference type="InterPro" id="IPR029044">
    <property type="entry name" value="Nucleotide-diphossugar_trans"/>
</dbReference>
<evidence type="ECO:0000256" key="1">
    <source>
        <dbReference type="ARBA" id="ARBA00007033"/>
    </source>
</evidence>
<proteinExistence type="inferred from homology"/>
<evidence type="ECO:0000313" key="3">
    <source>
        <dbReference type="EMBL" id="CAH0365834.1"/>
    </source>
</evidence>
<comment type="similarity">
    <text evidence="1">Belongs to the glycosyltransferase 77 family.</text>
</comment>
<sequence length="254" mass="28219">MAAALEWHARSDGNHWPLAERLRAGLDSELFDARIARVDDLNGLPGRAAGGKPVQRFKLRELIRIASEASTPFVWSDVDVQPLGSLQRLHDAITDALRTDADLFVQREFADCGCNVGFLIVRPSPRMDAFLEKWLRDLESTNTLDQKILNRYLLANEASISVKRLPTTFWASSSAPPLLHELVLHHANFVVDTQRRPSSDPSPKIAQLDAVRRCFDEKDAAAFGTLAGFIAGDASLAKYRERHFPDPGAWAALP</sequence>
<dbReference type="Pfam" id="PF03407">
    <property type="entry name" value="Nucleotid_trans"/>
    <property type="match status" value="1"/>
</dbReference>
<keyword evidence="4" id="KW-1185">Reference proteome</keyword>